<protein>
    <submittedName>
        <fullName evidence="3">Alpha-1,2-fucosyltransferase</fullName>
    </submittedName>
</protein>
<keyword evidence="1" id="KW-0328">Glycosyltransferase</keyword>
<dbReference type="PANTHER" id="PTHR11927">
    <property type="entry name" value="GALACTOSIDE 2-L-FUCOSYLTRANSFERASE"/>
    <property type="match status" value="1"/>
</dbReference>
<evidence type="ECO:0000256" key="2">
    <source>
        <dbReference type="ARBA" id="ARBA00022679"/>
    </source>
</evidence>
<name>A0ABQ6VKI6_9BACT</name>
<keyword evidence="2" id="KW-0808">Transferase</keyword>
<dbReference type="CDD" id="cd11301">
    <property type="entry name" value="Fut1_Fut2_like"/>
    <property type="match status" value="1"/>
</dbReference>
<evidence type="ECO:0000313" key="4">
    <source>
        <dbReference type="Proteomes" id="UP000461010"/>
    </source>
</evidence>
<proteinExistence type="predicted"/>
<evidence type="ECO:0000313" key="3">
    <source>
        <dbReference type="EMBL" id="KAB7890404.1"/>
    </source>
</evidence>
<gene>
    <name evidence="3" type="ORF">GBG18_09070</name>
</gene>
<accession>A0ABQ6VKI6</accession>
<organism evidence="3 4">
    <name type="scientific">Poseidonibacter ostreae</name>
    <dbReference type="NCBI Taxonomy" id="2654171"/>
    <lineage>
        <taxon>Bacteria</taxon>
        <taxon>Pseudomonadati</taxon>
        <taxon>Campylobacterota</taxon>
        <taxon>Epsilonproteobacteria</taxon>
        <taxon>Campylobacterales</taxon>
        <taxon>Arcobacteraceae</taxon>
        <taxon>Poseidonibacter</taxon>
    </lineage>
</organism>
<dbReference type="Proteomes" id="UP000461010">
    <property type="component" value="Unassembled WGS sequence"/>
</dbReference>
<sequence>MVIIRIIGGLGNQMFQYAYAKALQKKGYNVKIDITAFETYKLHGGYQLNKFDLDLKEATKEEIKSFYKKDIISQILNRLNIKHTIIKEKGLSFKRRLLKPSDNTYIQGYFQSEKYLSDITNINEIFTINNPISNYSNEIKKDILDSNNSCSIHIRRGDYINDPIFEVCEIDYYEKTMKFMEEKIGNITYFVFSNDIKWVKENIKAKNIIYINSDEPRIPHEDILLMSLCKNNIIANSSFSWWGAYLNQNKEKLIIAPKKWFKTAKKIKQSKDLVPKSWIRL</sequence>
<keyword evidence="4" id="KW-1185">Reference proteome</keyword>
<evidence type="ECO:0000256" key="1">
    <source>
        <dbReference type="ARBA" id="ARBA00022676"/>
    </source>
</evidence>
<dbReference type="Pfam" id="PF01531">
    <property type="entry name" value="Glyco_transf_11"/>
    <property type="match status" value="1"/>
</dbReference>
<reference evidence="3 4" key="1">
    <citation type="submission" date="2019-10" db="EMBL/GenBank/DDBJ databases">
        <title>Poseidonibacter ostreae sp. nov., isolated from the gut of the Ostrea denselamellosa.</title>
        <authorList>
            <person name="Choi A."/>
        </authorList>
    </citation>
    <scope>NUCLEOTIDE SEQUENCE [LARGE SCALE GENOMIC DNA]</scope>
    <source>
        <strain evidence="3 4">SJOD-M-5</strain>
    </source>
</reference>
<comment type="caution">
    <text evidence="3">The sequence shown here is derived from an EMBL/GenBank/DDBJ whole genome shotgun (WGS) entry which is preliminary data.</text>
</comment>
<dbReference type="EMBL" id="WFKJ01000025">
    <property type="protein sequence ID" value="KAB7890404.1"/>
    <property type="molecule type" value="Genomic_DNA"/>
</dbReference>
<dbReference type="RefSeq" id="WP_152190382.1">
    <property type="nucleotide sequence ID" value="NZ_WFKJ01000025.1"/>
</dbReference>
<dbReference type="InterPro" id="IPR002516">
    <property type="entry name" value="Glyco_trans_11"/>
</dbReference>
<dbReference type="PANTHER" id="PTHR11927:SF9">
    <property type="entry name" value="L-FUCOSYLTRANSFERASE"/>
    <property type="match status" value="1"/>
</dbReference>